<proteinExistence type="predicted"/>
<evidence type="ECO:0000313" key="7">
    <source>
        <dbReference type="Proteomes" id="UP001244341"/>
    </source>
</evidence>
<dbReference type="Gene3D" id="3.30.200.20">
    <property type="entry name" value="Phosphorylase Kinase, domain 1"/>
    <property type="match status" value="1"/>
</dbReference>
<dbReference type="Proteomes" id="UP001244341">
    <property type="component" value="Chromosome 7b"/>
</dbReference>
<evidence type="ECO:0000256" key="3">
    <source>
        <dbReference type="SAM" id="Phobius"/>
    </source>
</evidence>
<keyword evidence="3" id="KW-0472">Membrane</keyword>
<evidence type="ECO:0000256" key="4">
    <source>
        <dbReference type="SAM" id="SignalP"/>
    </source>
</evidence>
<accession>A0ABY8U5R6</accession>
<feature type="transmembrane region" description="Helical" evidence="3">
    <location>
        <begin position="278"/>
        <end position="301"/>
    </location>
</feature>
<feature type="region of interest" description="Disordered" evidence="2">
    <location>
        <begin position="720"/>
        <end position="818"/>
    </location>
</feature>
<protein>
    <recommendedName>
        <fullName evidence="5">Protein kinase domain-containing protein</fullName>
    </recommendedName>
</protein>
<dbReference type="InterPro" id="IPR000719">
    <property type="entry name" value="Prot_kinase_dom"/>
</dbReference>
<dbReference type="InterPro" id="IPR051681">
    <property type="entry name" value="Ser/Thr_Kinases-Pseudokinases"/>
</dbReference>
<feature type="binding site" evidence="1">
    <location>
        <position position="429"/>
    </location>
    <ligand>
        <name>ATP</name>
        <dbReference type="ChEBI" id="CHEBI:30616"/>
    </ligand>
</feature>
<evidence type="ECO:0000256" key="1">
    <source>
        <dbReference type="PROSITE-ProRule" id="PRU10141"/>
    </source>
</evidence>
<dbReference type="InterPro" id="IPR017441">
    <property type="entry name" value="Protein_kinase_ATP_BS"/>
</dbReference>
<keyword evidence="3" id="KW-1133">Transmembrane helix</keyword>
<dbReference type="EMBL" id="CP126214">
    <property type="protein sequence ID" value="WIA16794.1"/>
    <property type="molecule type" value="Genomic_DNA"/>
</dbReference>
<dbReference type="PROSITE" id="PS50011">
    <property type="entry name" value="PROTEIN_KINASE_DOM"/>
    <property type="match status" value="1"/>
</dbReference>
<dbReference type="Gene3D" id="1.10.510.10">
    <property type="entry name" value="Transferase(Phosphotransferase) domain 1"/>
    <property type="match status" value="1"/>
</dbReference>
<keyword evidence="4" id="KW-0732">Signal</keyword>
<feature type="compositionally biased region" description="Basic and acidic residues" evidence="2">
    <location>
        <begin position="792"/>
        <end position="810"/>
    </location>
</feature>
<organism evidence="6 7">
    <name type="scientific">Tetradesmus obliquus</name>
    <name type="common">Green alga</name>
    <name type="synonym">Acutodesmus obliquus</name>
    <dbReference type="NCBI Taxonomy" id="3088"/>
    <lineage>
        <taxon>Eukaryota</taxon>
        <taxon>Viridiplantae</taxon>
        <taxon>Chlorophyta</taxon>
        <taxon>core chlorophytes</taxon>
        <taxon>Chlorophyceae</taxon>
        <taxon>CS clade</taxon>
        <taxon>Sphaeropleales</taxon>
        <taxon>Scenedesmaceae</taxon>
        <taxon>Tetradesmus</taxon>
    </lineage>
</organism>
<keyword evidence="1" id="KW-0067">ATP-binding</keyword>
<sequence>MGLCGTGLPCTCLLVAVICILPLLSDAAASTAEVVSCPGQLLAALRDSNISTVVLAGDCSLAEIGDDDYVHILRNVTVTGRPGSLPELDLAFKHEVLALCPSCSMTLRSLALTRARRGAGDGVQAIVGSEQRGAVLLLQDVVRHRIACSPAEDAAAVISETPRGAVAWRSTMGSQQLRVGSAEYKGATYPQSLLLGDVAVQLELSHQEGRVSNTASGKQGHSGGLTLWQKNVSRVCDNIVTDECLLAKGAETCVNDLIDQVLAAELRQGGAAALRPPLIAVAVVVPVVAVGLVAAAAVFWVRRRQRTRRSSLPSSSWPPAHGKPARPASVSFTSSRPSRDGFDPRLCKADSATESMLQRKVSIDVRISQQTSRPPLGGAMAGWALCGMSTSPHAGEVADASVEFGELLGSGSFGRVYKARWNGQDVAVKIIEHCESTMYAVEHEAALMLSLNHENIGSLGALSASSRGSGGGGAASRLERANTTSSVWQARPAKAETWLVQEFCDRGTLADVAAGWQPEAECEAQMMERLLLLLDAAKGLAALHSESVVHGDLNARNVLVVSNGASACGMTAKLADLGLSRSIKQNSHRTTNTVGTMNHTAPELLRYGRMSPAIDVYSFGVMMHQLYTNQVPFHKLHYGQFFETVVLQCLRPVIPPGMPHDYQALMAACWAAEPADRPSAAQVAACLQAMAAERRARLLGQPGSPAAGPSVWEVLQVQPPGKDQDKEQQAAALSSPAGVLASPAGSEGSWHGYVQRGGAEVAPDPGHHHATSAAGEAVQQPAGVPSRAPAVDSRRHDGHIAQHGDDDAGHSHAVRWFV</sequence>
<dbReference type="SUPFAM" id="SSF56112">
    <property type="entry name" value="Protein kinase-like (PK-like)"/>
    <property type="match status" value="1"/>
</dbReference>
<name>A0ABY8U5R6_TETOB</name>
<dbReference type="InterPro" id="IPR011009">
    <property type="entry name" value="Kinase-like_dom_sf"/>
</dbReference>
<feature type="chain" id="PRO_5045898206" description="Protein kinase domain-containing protein" evidence="4">
    <location>
        <begin position="28"/>
        <end position="818"/>
    </location>
</feature>
<evidence type="ECO:0000259" key="5">
    <source>
        <dbReference type="PROSITE" id="PS50011"/>
    </source>
</evidence>
<keyword evidence="7" id="KW-1185">Reference proteome</keyword>
<keyword evidence="3" id="KW-0812">Transmembrane</keyword>
<keyword evidence="1" id="KW-0547">Nucleotide-binding</keyword>
<feature type="region of interest" description="Disordered" evidence="2">
    <location>
        <begin position="310"/>
        <end position="345"/>
    </location>
</feature>
<feature type="signal peptide" evidence="4">
    <location>
        <begin position="1"/>
        <end position="27"/>
    </location>
</feature>
<dbReference type="PROSITE" id="PS00107">
    <property type="entry name" value="PROTEIN_KINASE_ATP"/>
    <property type="match status" value="1"/>
</dbReference>
<dbReference type="PANTHER" id="PTHR44329">
    <property type="entry name" value="SERINE/THREONINE-PROTEIN KINASE TNNI3K-RELATED"/>
    <property type="match status" value="1"/>
</dbReference>
<reference evidence="6 7" key="1">
    <citation type="submission" date="2023-05" db="EMBL/GenBank/DDBJ databases">
        <title>A 100% complete, gapless, phased diploid assembly of the Scenedesmus obliquus UTEX 3031 genome.</title>
        <authorList>
            <person name="Biondi T.C."/>
            <person name="Hanschen E.R."/>
            <person name="Kwon T."/>
            <person name="Eng W."/>
            <person name="Kruse C.P.S."/>
            <person name="Koehler S.I."/>
            <person name="Kunde Y."/>
            <person name="Gleasner C.D."/>
            <person name="You Mak K.T."/>
            <person name="Polle J."/>
            <person name="Hovde B.T."/>
            <person name="Starkenburg S.R."/>
        </authorList>
    </citation>
    <scope>NUCLEOTIDE SEQUENCE [LARGE SCALE GENOMIC DNA]</scope>
    <source>
        <strain evidence="6 7">DOE0152z</strain>
    </source>
</reference>
<feature type="domain" description="Protein kinase" evidence="5">
    <location>
        <begin position="402"/>
        <end position="690"/>
    </location>
</feature>
<dbReference type="Pfam" id="PF00069">
    <property type="entry name" value="Pkinase"/>
    <property type="match status" value="1"/>
</dbReference>
<gene>
    <name evidence="6" type="ORF">OEZ85_013442</name>
</gene>
<evidence type="ECO:0000313" key="6">
    <source>
        <dbReference type="EMBL" id="WIA16794.1"/>
    </source>
</evidence>
<evidence type="ECO:0000256" key="2">
    <source>
        <dbReference type="SAM" id="MobiDB-lite"/>
    </source>
</evidence>